<comment type="caution">
    <text evidence="2">The sequence shown here is derived from an EMBL/GenBank/DDBJ whole genome shotgun (WGS) entry which is preliminary data.</text>
</comment>
<keyword evidence="1" id="KW-1133">Transmembrane helix</keyword>
<dbReference type="InterPro" id="IPR046289">
    <property type="entry name" value="DUF6326"/>
</dbReference>
<keyword evidence="1" id="KW-0812">Transmembrane</keyword>
<protein>
    <recommendedName>
        <fullName evidence="4">DoxX family protein</fullName>
    </recommendedName>
</protein>
<keyword evidence="1" id="KW-0472">Membrane</keyword>
<evidence type="ECO:0000313" key="2">
    <source>
        <dbReference type="EMBL" id="NMH88699.1"/>
    </source>
</evidence>
<evidence type="ECO:0008006" key="4">
    <source>
        <dbReference type="Google" id="ProtNLM"/>
    </source>
</evidence>
<organism evidence="2 3">
    <name type="scientific">Flavivirga algicola</name>
    <dbReference type="NCBI Taxonomy" id="2729136"/>
    <lineage>
        <taxon>Bacteria</taxon>
        <taxon>Pseudomonadati</taxon>
        <taxon>Bacteroidota</taxon>
        <taxon>Flavobacteriia</taxon>
        <taxon>Flavobacteriales</taxon>
        <taxon>Flavobacteriaceae</taxon>
        <taxon>Flavivirga</taxon>
    </lineage>
</organism>
<evidence type="ECO:0000313" key="3">
    <source>
        <dbReference type="Proteomes" id="UP000746690"/>
    </source>
</evidence>
<accession>A0ABX1S2P7</accession>
<dbReference type="RefSeq" id="WP_169674926.1">
    <property type="nucleotide sequence ID" value="NZ_JABBHF010000008.1"/>
</dbReference>
<dbReference type="Pfam" id="PF19851">
    <property type="entry name" value="DUF6326"/>
    <property type="match status" value="1"/>
</dbReference>
<feature type="transmembrane region" description="Helical" evidence="1">
    <location>
        <begin position="7"/>
        <end position="25"/>
    </location>
</feature>
<dbReference type="Proteomes" id="UP000746690">
    <property type="component" value="Unassembled WGS sequence"/>
</dbReference>
<sequence length="128" mass="14569">MRTKLSFLWVYVLMNIIIKDIHDLFRPGLLKEMQNGIVNGNTITEELMLIGGILLELPILMIVLSQLLPYKSNKWLNVCAANLSILILFMNPPNDLDDGFFLIMTTVGLIAITVFAFKYYKTTSNTNK</sequence>
<gene>
    <name evidence="2" type="ORF">HHX25_14395</name>
</gene>
<feature type="transmembrane region" description="Helical" evidence="1">
    <location>
        <begin position="75"/>
        <end position="93"/>
    </location>
</feature>
<proteinExistence type="predicted"/>
<evidence type="ECO:0000256" key="1">
    <source>
        <dbReference type="SAM" id="Phobius"/>
    </source>
</evidence>
<dbReference type="EMBL" id="JABBHF010000008">
    <property type="protein sequence ID" value="NMH88699.1"/>
    <property type="molecule type" value="Genomic_DNA"/>
</dbReference>
<reference evidence="2 3" key="1">
    <citation type="submission" date="2020-04" db="EMBL/GenBank/DDBJ databases">
        <title>A Flavivirga sp. nov.</title>
        <authorList>
            <person name="Sun X."/>
        </authorList>
    </citation>
    <scope>NUCLEOTIDE SEQUENCE [LARGE SCALE GENOMIC DNA]</scope>
    <source>
        <strain evidence="2 3">Y03</strain>
    </source>
</reference>
<keyword evidence="3" id="KW-1185">Reference proteome</keyword>
<feature type="transmembrane region" description="Helical" evidence="1">
    <location>
        <begin position="99"/>
        <end position="120"/>
    </location>
</feature>
<feature type="transmembrane region" description="Helical" evidence="1">
    <location>
        <begin position="47"/>
        <end position="68"/>
    </location>
</feature>
<name>A0ABX1S2P7_9FLAO</name>